<accession>A0A7R9C1Q6</accession>
<feature type="compositionally biased region" description="Basic and acidic residues" evidence="1">
    <location>
        <begin position="135"/>
        <end position="146"/>
    </location>
</feature>
<keyword evidence="2" id="KW-0472">Membrane</keyword>
<reference evidence="3" key="1">
    <citation type="submission" date="2020-11" db="EMBL/GenBank/DDBJ databases">
        <authorList>
            <person name="Tran Van P."/>
        </authorList>
    </citation>
    <scope>NUCLEOTIDE SEQUENCE</scope>
</reference>
<feature type="non-terminal residue" evidence="3">
    <location>
        <position position="1"/>
    </location>
</feature>
<name>A0A7R9C1Q6_9CRUS</name>
<feature type="region of interest" description="Disordered" evidence="1">
    <location>
        <begin position="127"/>
        <end position="157"/>
    </location>
</feature>
<dbReference type="EMBL" id="OA890672">
    <property type="protein sequence ID" value="CAD7284545.1"/>
    <property type="molecule type" value="Genomic_DNA"/>
</dbReference>
<keyword evidence="2" id="KW-0812">Transmembrane</keyword>
<keyword evidence="2" id="KW-1133">Transmembrane helix</keyword>
<evidence type="ECO:0000256" key="1">
    <source>
        <dbReference type="SAM" id="MobiDB-lite"/>
    </source>
</evidence>
<evidence type="ECO:0000256" key="2">
    <source>
        <dbReference type="SAM" id="Phobius"/>
    </source>
</evidence>
<organism evidence="3">
    <name type="scientific">Notodromas monacha</name>
    <dbReference type="NCBI Taxonomy" id="399045"/>
    <lineage>
        <taxon>Eukaryota</taxon>
        <taxon>Metazoa</taxon>
        <taxon>Ecdysozoa</taxon>
        <taxon>Arthropoda</taxon>
        <taxon>Crustacea</taxon>
        <taxon>Oligostraca</taxon>
        <taxon>Ostracoda</taxon>
        <taxon>Podocopa</taxon>
        <taxon>Podocopida</taxon>
        <taxon>Cypridocopina</taxon>
        <taxon>Cypridoidea</taxon>
        <taxon>Cyprididae</taxon>
        <taxon>Notodromas</taxon>
    </lineage>
</organism>
<evidence type="ECO:0000313" key="3">
    <source>
        <dbReference type="EMBL" id="CAD7284545.1"/>
    </source>
</evidence>
<dbReference type="Proteomes" id="UP000678499">
    <property type="component" value="Unassembled WGS sequence"/>
</dbReference>
<feature type="transmembrane region" description="Helical" evidence="2">
    <location>
        <begin position="24"/>
        <end position="45"/>
    </location>
</feature>
<keyword evidence="4" id="KW-1185">Reference proteome</keyword>
<sequence>MAPIPVGFAGRLRDVKPRRNPPRFLPSLALAVGLVGLTMPLFIMLRAMVNVTQSLDETSVFDSLNDTVGVELALRRFSVESTQLYVESVGLLRRLCVLAEQDAVSVRPGLHGSGLAYSVLDAWRHHDAPEEEEEQQQKQKQEEPRLPYEPVASKQQELKLQGGLEKKSGQEPESVGRDLSPEVGVVARRKRSMDYFRYFTTGGGEEERDDSYTDPGMMMVPSRDMNQVPFYLRFRMPPHPNYHEYSPPDE</sequence>
<evidence type="ECO:0000313" key="4">
    <source>
        <dbReference type="Proteomes" id="UP000678499"/>
    </source>
</evidence>
<dbReference type="EMBL" id="CAJPEX010008635">
    <property type="protein sequence ID" value="CAG0924697.1"/>
    <property type="molecule type" value="Genomic_DNA"/>
</dbReference>
<protein>
    <submittedName>
        <fullName evidence="3">Uncharacterized protein</fullName>
    </submittedName>
</protein>
<feature type="region of interest" description="Disordered" evidence="1">
    <location>
        <begin position="201"/>
        <end position="220"/>
    </location>
</feature>
<proteinExistence type="predicted"/>
<dbReference type="AlphaFoldDB" id="A0A7R9C1Q6"/>
<gene>
    <name evidence="3" type="ORF">NMOB1V02_LOCUS12150</name>
</gene>